<protein>
    <submittedName>
        <fullName evidence="2">Uncharacterized protein</fullName>
    </submittedName>
</protein>
<feature type="transmembrane region" description="Helical" evidence="1">
    <location>
        <begin position="85"/>
        <end position="107"/>
    </location>
</feature>
<accession>A0A5S4GZX1</accession>
<reference evidence="2 3" key="1">
    <citation type="submission" date="2019-05" db="EMBL/GenBank/DDBJ databases">
        <title>Draft genome sequence of Actinomadura geliboluensis A8036.</title>
        <authorList>
            <person name="Saricaoglu S."/>
            <person name="Isik K."/>
        </authorList>
    </citation>
    <scope>NUCLEOTIDE SEQUENCE [LARGE SCALE GENOMIC DNA]</scope>
    <source>
        <strain evidence="2 3">A8036</strain>
    </source>
</reference>
<name>A0A5S4GZX1_9ACTN</name>
<feature type="transmembrane region" description="Helical" evidence="1">
    <location>
        <begin position="30"/>
        <end position="47"/>
    </location>
</feature>
<keyword evidence="3" id="KW-1185">Reference proteome</keyword>
<evidence type="ECO:0000256" key="1">
    <source>
        <dbReference type="SAM" id="Phobius"/>
    </source>
</evidence>
<dbReference type="OrthoDB" id="3477375at2"/>
<dbReference type="AlphaFoldDB" id="A0A5S4GZX1"/>
<gene>
    <name evidence="2" type="ORF">ETD96_16220</name>
</gene>
<dbReference type="Proteomes" id="UP000305238">
    <property type="component" value="Unassembled WGS sequence"/>
</dbReference>
<dbReference type="EMBL" id="VCKZ01000103">
    <property type="protein sequence ID" value="TMR38518.1"/>
    <property type="molecule type" value="Genomic_DNA"/>
</dbReference>
<comment type="caution">
    <text evidence="2">The sequence shown here is derived from an EMBL/GenBank/DDBJ whole genome shotgun (WGS) entry which is preliminary data.</text>
</comment>
<dbReference type="RefSeq" id="WP_138637298.1">
    <property type="nucleotide sequence ID" value="NZ_JBICSW010000027.1"/>
</dbReference>
<proteinExistence type="predicted"/>
<sequence length="154" mass="16004">MSDQFTDAAEALAAIERTQQRAYADQRLPVWYLPGVIGLGTAAAVGSDLDGTAQVGLTAAAVAGLLGLVAALSARTRIKFRPHTWTPKAGALMALWITSIFVVWGVVPPLVGLVTDSGVWQKAVAGAVAAAYSAATLRRAETMVFARLAGKVAR</sequence>
<keyword evidence="1" id="KW-0812">Transmembrane</keyword>
<evidence type="ECO:0000313" key="2">
    <source>
        <dbReference type="EMBL" id="TMR38518.1"/>
    </source>
</evidence>
<keyword evidence="1" id="KW-0472">Membrane</keyword>
<feature type="transmembrane region" description="Helical" evidence="1">
    <location>
        <begin position="53"/>
        <end position="73"/>
    </location>
</feature>
<feature type="transmembrane region" description="Helical" evidence="1">
    <location>
        <begin position="119"/>
        <end position="137"/>
    </location>
</feature>
<evidence type="ECO:0000313" key="3">
    <source>
        <dbReference type="Proteomes" id="UP000305238"/>
    </source>
</evidence>
<organism evidence="2 3">
    <name type="scientific">Actinomadura geliboluensis</name>
    <dbReference type="NCBI Taxonomy" id="882440"/>
    <lineage>
        <taxon>Bacteria</taxon>
        <taxon>Bacillati</taxon>
        <taxon>Actinomycetota</taxon>
        <taxon>Actinomycetes</taxon>
        <taxon>Streptosporangiales</taxon>
        <taxon>Thermomonosporaceae</taxon>
        <taxon>Actinomadura</taxon>
    </lineage>
</organism>
<keyword evidence="1" id="KW-1133">Transmembrane helix</keyword>